<accession>A0A6M3J4H1</accession>
<protein>
    <submittedName>
        <fullName evidence="1">Uncharacterized protein</fullName>
    </submittedName>
</protein>
<name>A0A6M3J4H1_9ZZZZ</name>
<evidence type="ECO:0000313" key="1">
    <source>
        <dbReference type="EMBL" id="QJA64919.1"/>
    </source>
</evidence>
<organism evidence="1">
    <name type="scientific">viral metagenome</name>
    <dbReference type="NCBI Taxonomy" id="1070528"/>
    <lineage>
        <taxon>unclassified sequences</taxon>
        <taxon>metagenomes</taxon>
        <taxon>organismal metagenomes</taxon>
    </lineage>
</organism>
<gene>
    <name evidence="2" type="ORF">MM415A00259_0048</name>
    <name evidence="1" type="ORF">MM415B00452_0020</name>
</gene>
<proteinExistence type="predicted"/>
<dbReference type="EMBL" id="MT141529">
    <property type="protein sequence ID" value="QJA64919.1"/>
    <property type="molecule type" value="Genomic_DNA"/>
</dbReference>
<dbReference type="AlphaFoldDB" id="A0A6M3J4H1"/>
<evidence type="ECO:0000313" key="2">
    <source>
        <dbReference type="EMBL" id="QJA83723.1"/>
    </source>
</evidence>
<reference evidence="1" key="1">
    <citation type="submission" date="2020-03" db="EMBL/GenBank/DDBJ databases">
        <title>The deep terrestrial virosphere.</title>
        <authorList>
            <person name="Holmfeldt K."/>
            <person name="Nilsson E."/>
            <person name="Simone D."/>
            <person name="Lopez-Fernandez M."/>
            <person name="Wu X."/>
            <person name="de Brujin I."/>
            <person name="Lundin D."/>
            <person name="Andersson A."/>
            <person name="Bertilsson S."/>
            <person name="Dopson M."/>
        </authorList>
    </citation>
    <scope>NUCLEOTIDE SEQUENCE</scope>
    <source>
        <strain evidence="2">MM415A00259</strain>
        <strain evidence="1">MM415B00452</strain>
    </source>
</reference>
<dbReference type="EMBL" id="MT142516">
    <property type="protein sequence ID" value="QJA83723.1"/>
    <property type="molecule type" value="Genomic_DNA"/>
</dbReference>
<sequence length="62" mass="7117">MMRKCKTCGIPLWISWLIMAGFDKRLVKFKDGNDCVDFLGAKTIQKIKREVDEELNKVKIGG</sequence>